<keyword evidence="2" id="KW-0812">Transmembrane</keyword>
<evidence type="ECO:0000313" key="4">
    <source>
        <dbReference type="Proteomes" id="UP000466307"/>
    </source>
</evidence>
<name>A0A7K3LRC8_9ACTN</name>
<feature type="region of interest" description="Disordered" evidence="1">
    <location>
        <begin position="698"/>
        <end position="723"/>
    </location>
</feature>
<organism evidence="3 4">
    <name type="scientific">Gordonia desulfuricans</name>
    <dbReference type="NCBI Taxonomy" id="89051"/>
    <lineage>
        <taxon>Bacteria</taxon>
        <taxon>Bacillati</taxon>
        <taxon>Actinomycetota</taxon>
        <taxon>Actinomycetes</taxon>
        <taxon>Mycobacteriales</taxon>
        <taxon>Gordoniaceae</taxon>
        <taxon>Gordonia</taxon>
    </lineage>
</organism>
<feature type="compositionally biased region" description="Basic and acidic residues" evidence="1">
    <location>
        <begin position="886"/>
        <end position="901"/>
    </location>
</feature>
<evidence type="ECO:0000313" key="3">
    <source>
        <dbReference type="EMBL" id="NDK90760.1"/>
    </source>
</evidence>
<proteinExistence type="predicted"/>
<feature type="transmembrane region" description="Helical" evidence="2">
    <location>
        <begin position="529"/>
        <end position="549"/>
    </location>
</feature>
<dbReference type="Proteomes" id="UP000466307">
    <property type="component" value="Unassembled WGS sequence"/>
</dbReference>
<keyword evidence="2" id="KW-1133">Transmembrane helix</keyword>
<dbReference type="RefSeq" id="WP_059036589.1">
    <property type="nucleotide sequence ID" value="NZ_JAADZU010000046.1"/>
</dbReference>
<gene>
    <name evidence="3" type="ORF">GYA93_14385</name>
</gene>
<dbReference type="AlphaFoldDB" id="A0A7K3LRC8"/>
<feature type="region of interest" description="Disordered" evidence="1">
    <location>
        <begin position="852"/>
        <end position="901"/>
    </location>
</feature>
<keyword evidence="2" id="KW-0472">Membrane</keyword>
<evidence type="ECO:0000256" key="2">
    <source>
        <dbReference type="SAM" id="Phobius"/>
    </source>
</evidence>
<protein>
    <submittedName>
        <fullName evidence="3">Uncharacterized protein</fullName>
    </submittedName>
</protein>
<sequence length="901" mass="95404">MTALTVFLAPSGPADGVLAALTDLSAAGLVDQFAWVTDPDTATPVQSLVVVERGIAHDLALTELVTTRRITLLRICSVVPIAEGTHRLPVGAELGVTRALHSATGAAQVVRIRVALTGPAGIDGPSTALSVEGWHNVVVSPEDSRGPEFGRIPTPTEPTSIDHGRFAGPVIAGLTGLWSGIEHAPLDDAPVLPGKVIRLARSFYRKLETADVESSLRAEILAQDGRLPLPSDQRMQVVYLQDAGLAGRTMASTLWTKHSAVLRGTRLSYPTQTVETIGAWAAIKMFLGFLWASIKNAPAAWYHKVAGGLARSVAIGVQQAVFTDAPAAYEVVAHGRRANGQHAGWADIGEASDHLGGLITGTGPVHDAGTDLSGLWQDYARASMTLADAGNRTSDLPPVPVGAAVGIVHEAAGVVPGPGERFTAIPGVIGAATEIDGVDAVDALGVEDLRRRLGDLQRDPHNGLAAGSTLSALNDWQRRHSGSFGAAVGDQLAKSFAGCWSEVQGLFAKLMNAQTPPDPGSRNLGLARWVQVAVVLWLILTGVFTYLAIAEIVDWWVAPTVIVGTLIVLVVALGCAFISTQRRLFALLHQRKSVIAEHEIDLQNLRAALNDLRRLSQAYGQFLAWSRVIGGFLAAPLGPDLHRPEQVLHISRGMPMSTSVGVARPAEAEIATIAGHLRRDLFRPGWLTRSWEDLITRAAPPQPGARDLGVGASPLWSERGRRSGSQLDRFSTAVHTGAVTSSGADVVWQHALDLLAGPMGTLVPRLLASVQPIDRVETTIDEFLGGIDRPTEPSGSFSTDLLTDGAIMDAVAKVDIDYRRAQRWGLGIICAATQLSDAFTADHLVTVGDQTPRADTDWAAPQPIESGFGVSRNGQDPTGAPGPATRPDEFRAPEPGRGFEF</sequence>
<dbReference type="EMBL" id="JAADZU010000046">
    <property type="protein sequence ID" value="NDK90760.1"/>
    <property type="molecule type" value="Genomic_DNA"/>
</dbReference>
<feature type="transmembrane region" description="Helical" evidence="2">
    <location>
        <begin position="555"/>
        <end position="578"/>
    </location>
</feature>
<comment type="caution">
    <text evidence="3">The sequence shown here is derived from an EMBL/GenBank/DDBJ whole genome shotgun (WGS) entry which is preliminary data.</text>
</comment>
<evidence type="ECO:0000256" key="1">
    <source>
        <dbReference type="SAM" id="MobiDB-lite"/>
    </source>
</evidence>
<reference evidence="3 4" key="1">
    <citation type="submission" date="2020-01" db="EMBL/GenBank/DDBJ databases">
        <title>Investigation of new actinobacteria for the biodesulphurisation of diesel fuel.</title>
        <authorList>
            <person name="Athi Narayanan S.M."/>
        </authorList>
    </citation>
    <scope>NUCLEOTIDE SEQUENCE [LARGE SCALE GENOMIC DNA]</scope>
    <source>
        <strain evidence="3 4">213E</strain>
    </source>
</reference>
<keyword evidence="4" id="KW-1185">Reference proteome</keyword>
<accession>A0A7K3LRC8</accession>